<organism evidence="1 2">
    <name type="scientific">Angomonas deanei</name>
    <dbReference type="NCBI Taxonomy" id="59799"/>
    <lineage>
        <taxon>Eukaryota</taxon>
        <taxon>Discoba</taxon>
        <taxon>Euglenozoa</taxon>
        <taxon>Kinetoplastea</taxon>
        <taxon>Metakinetoplastina</taxon>
        <taxon>Trypanosomatida</taxon>
        <taxon>Trypanosomatidae</taxon>
        <taxon>Strigomonadinae</taxon>
        <taxon>Angomonas</taxon>
    </lineage>
</organism>
<proteinExistence type="predicted"/>
<sequence length="97" mass="11729">MGETETLKVEKLMKEHNDVQIVLRQNQLENPLGLKNNKFLNKNNENNDNQQYFPLDTFTRLESEIHWSPQVSGDVYEQLDKNWKEFSRTRWSNYLRN</sequence>
<dbReference type="AlphaFoldDB" id="A0A7G2CB02"/>
<evidence type="ECO:0000313" key="2">
    <source>
        <dbReference type="Proteomes" id="UP000515908"/>
    </source>
</evidence>
<name>A0A7G2CB02_9TRYP</name>
<evidence type="ECO:0000313" key="1">
    <source>
        <dbReference type="EMBL" id="CAD2216938.1"/>
    </source>
</evidence>
<accession>A0A7G2CB02</accession>
<dbReference type="EMBL" id="LR877151">
    <property type="protein sequence ID" value="CAD2216938.1"/>
    <property type="molecule type" value="Genomic_DNA"/>
</dbReference>
<reference evidence="1 2" key="1">
    <citation type="submission" date="2020-08" db="EMBL/GenBank/DDBJ databases">
        <authorList>
            <person name="Newling K."/>
            <person name="Davey J."/>
            <person name="Forrester S."/>
        </authorList>
    </citation>
    <scope>NUCLEOTIDE SEQUENCE [LARGE SCALE GENOMIC DNA]</scope>
    <source>
        <strain evidence="2">Crithidia deanei Carvalho (ATCC PRA-265)</strain>
    </source>
</reference>
<keyword evidence="2" id="KW-1185">Reference proteome</keyword>
<protein>
    <submittedName>
        <fullName evidence="1">Uncharacterized protein</fullName>
    </submittedName>
</protein>
<dbReference type="VEuPathDB" id="TriTrypDB:ADEAN_000441600"/>
<dbReference type="Proteomes" id="UP000515908">
    <property type="component" value="Chromosome 07"/>
</dbReference>
<gene>
    <name evidence="1" type="ORF">ADEAN_000441600</name>
</gene>